<dbReference type="InterPro" id="IPR044730">
    <property type="entry name" value="RNase_H-like_dom_plant"/>
</dbReference>
<dbReference type="PANTHER" id="PTHR47074:SF48">
    <property type="entry name" value="POLYNUCLEOTIDYL TRANSFERASE, RIBONUCLEASE H-LIKE SUPERFAMILY PROTEIN"/>
    <property type="match status" value="1"/>
</dbReference>
<dbReference type="InterPro" id="IPR002156">
    <property type="entry name" value="RNaseH_domain"/>
</dbReference>
<gene>
    <name evidence="3" type="ORF">CIPAW_13G119100</name>
</gene>
<keyword evidence="4" id="KW-1185">Reference proteome</keyword>
<dbReference type="Pfam" id="PF13456">
    <property type="entry name" value="RVT_3"/>
    <property type="match status" value="1"/>
</dbReference>
<comment type="caution">
    <text evidence="3">The sequence shown here is derived from an EMBL/GenBank/DDBJ whole genome shotgun (WGS) entry which is preliminary data.</text>
</comment>
<dbReference type="GO" id="GO:0004523">
    <property type="term" value="F:RNA-DNA hybrid ribonuclease activity"/>
    <property type="evidence" value="ECO:0007669"/>
    <property type="project" value="InterPro"/>
</dbReference>
<dbReference type="GO" id="GO:0003676">
    <property type="term" value="F:nucleic acid binding"/>
    <property type="evidence" value="ECO:0007669"/>
    <property type="project" value="InterPro"/>
</dbReference>
<dbReference type="AlphaFoldDB" id="A0A8T1NSJ9"/>
<evidence type="ECO:0000313" key="3">
    <source>
        <dbReference type="EMBL" id="KAG6631863.1"/>
    </source>
</evidence>
<reference evidence="3" key="1">
    <citation type="submission" date="2020-12" db="EMBL/GenBank/DDBJ databases">
        <title>WGS assembly of Carya illinoinensis cv. Pawnee.</title>
        <authorList>
            <person name="Platts A."/>
            <person name="Shu S."/>
            <person name="Wright S."/>
            <person name="Barry K."/>
            <person name="Edger P."/>
            <person name="Pires J.C."/>
            <person name="Schmutz J."/>
        </authorList>
    </citation>
    <scope>NUCLEOTIDE SEQUENCE</scope>
    <source>
        <tissue evidence="3">Leaf</tissue>
    </source>
</reference>
<evidence type="ECO:0000259" key="1">
    <source>
        <dbReference type="Pfam" id="PF13456"/>
    </source>
</evidence>
<evidence type="ECO:0000313" key="4">
    <source>
        <dbReference type="Proteomes" id="UP000811609"/>
    </source>
</evidence>
<proteinExistence type="predicted"/>
<evidence type="ECO:0008006" key="5">
    <source>
        <dbReference type="Google" id="ProtNLM"/>
    </source>
</evidence>
<feature type="domain" description="Reverse transcriptase zinc-binding" evidence="2">
    <location>
        <begin position="229"/>
        <end position="319"/>
    </location>
</feature>
<dbReference type="EMBL" id="CM031821">
    <property type="protein sequence ID" value="KAG6631863.1"/>
    <property type="molecule type" value="Genomic_DNA"/>
</dbReference>
<evidence type="ECO:0000259" key="2">
    <source>
        <dbReference type="Pfam" id="PF13966"/>
    </source>
</evidence>
<accession>A0A8T1NSJ9</accession>
<protein>
    <recommendedName>
        <fullName evidence="5">Reverse transcriptase zinc-binding domain-containing protein</fullName>
    </recommendedName>
</protein>
<dbReference type="Pfam" id="PF13966">
    <property type="entry name" value="zf-RVT"/>
    <property type="match status" value="1"/>
</dbReference>
<dbReference type="InterPro" id="IPR026960">
    <property type="entry name" value="RVT-Znf"/>
</dbReference>
<name>A0A8T1NSJ9_CARIL</name>
<dbReference type="PANTHER" id="PTHR47074">
    <property type="entry name" value="BNAC02G40300D PROTEIN"/>
    <property type="match status" value="1"/>
</dbReference>
<dbReference type="CDD" id="cd06222">
    <property type="entry name" value="RNase_H_like"/>
    <property type="match status" value="1"/>
</dbReference>
<organism evidence="3 4">
    <name type="scientific">Carya illinoinensis</name>
    <name type="common">Pecan</name>
    <dbReference type="NCBI Taxonomy" id="32201"/>
    <lineage>
        <taxon>Eukaryota</taxon>
        <taxon>Viridiplantae</taxon>
        <taxon>Streptophyta</taxon>
        <taxon>Embryophyta</taxon>
        <taxon>Tracheophyta</taxon>
        <taxon>Spermatophyta</taxon>
        <taxon>Magnoliopsida</taxon>
        <taxon>eudicotyledons</taxon>
        <taxon>Gunneridae</taxon>
        <taxon>Pentapetalae</taxon>
        <taxon>rosids</taxon>
        <taxon>fabids</taxon>
        <taxon>Fagales</taxon>
        <taxon>Juglandaceae</taxon>
        <taxon>Carya</taxon>
    </lineage>
</organism>
<feature type="domain" description="RNase H type-1" evidence="1">
    <location>
        <begin position="409"/>
        <end position="496"/>
    </location>
</feature>
<dbReference type="Proteomes" id="UP000811609">
    <property type="component" value="Chromosome 13"/>
</dbReference>
<sequence length="657" mass="74783">MEGANHGVCKICYILNSGEWDPRRHYLANKRIKARGSSFPLPFPLCAEGLSTLMHQAEARGLIKGVAVTRGGKRINHLLFADDCVMFCRALIAKQGWRILQEPSSLMAQIFKEKYVKSCNMMEAQAGYCPSQIWRSLMSVMDLIRAGSVWRVGNGKSIRIWKDKWVPIPSTFQIQSPIKELEPDATVDELIEEESKTWKKELVQAIFRREEVQCICSIPIIIRGMDDKVKSAYYTDLEKKKQKTGETSSGDQNESWWGKIWRLTSSGKVKQFIWKVLNGILPTRSNLFKRMIVDNSTCVVCNRDEETTLHVLWDCPASVDVSLWSDFQSKLEEGKLHIVTELLYGLWRRRNEVVFEGKFKGPSIIFQLALHEVEVTKLAQEKPRESQASPTVAMRTLWRPPRLDYMKVNVDVAMDKRMGRTGIDIVVRNCSGEVHVVVATPKQAMLRAILLCRELGLRQVQLEGDEKMVVDAVNSNTQNTSWDGQIIEDIKSIMHAQPGWATTTVEYVFTRRIHGATTTLEYVFNCIVMCRIHGATTTVEYVFFMLSQVCVEYMGPQQLWSIYLHVEYMGPQQLWSMYFSWAGNLVLHVSTLQMSVRFQTEFGGVTVLFSGRGGNKAAHETTRLALSLSSKCVWVEEVPPEVLPAVISDKSIIVESY</sequence>
<dbReference type="InterPro" id="IPR052929">
    <property type="entry name" value="RNase_H-like_EbsB-rel"/>
</dbReference>